<name>A0AAX4NZT6_9CHLO</name>
<evidence type="ECO:0000256" key="12">
    <source>
        <dbReference type="ARBA" id="ARBA00054057"/>
    </source>
</evidence>
<gene>
    <name evidence="13" type="ORF">HKI87_01g08770</name>
</gene>
<evidence type="ECO:0000256" key="5">
    <source>
        <dbReference type="ARBA" id="ARBA00022490"/>
    </source>
</evidence>
<dbReference type="Pfam" id="PF01135">
    <property type="entry name" value="PCMT"/>
    <property type="match status" value="1"/>
</dbReference>
<evidence type="ECO:0000256" key="8">
    <source>
        <dbReference type="ARBA" id="ARBA00022691"/>
    </source>
</evidence>
<evidence type="ECO:0000256" key="2">
    <source>
        <dbReference type="ARBA" id="ARBA00005369"/>
    </source>
</evidence>
<comment type="similarity">
    <text evidence="2">Belongs to the methyltransferase superfamily. L-isoaspartyl/D-aspartyl protein methyltransferase family.</text>
</comment>
<dbReference type="NCBIfam" id="TIGR00080">
    <property type="entry name" value="pimt"/>
    <property type="match status" value="1"/>
</dbReference>
<keyword evidence="8" id="KW-0949">S-adenosyl-L-methionine</keyword>
<dbReference type="EC" id="2.1.1.77" evidence="4"/>
<accession>A0AAX4NZT6</accession>
<dbReference type="GO" id="GO:0032259">
    <property type="term" value="P:methylation"/>
    <property type="evidence" value="ECO:0007669"/>
    <property type="project" value="UniProtKB-KW"/>
</dbReference>
<dbReference type="Gene3D" id="3.40.50.150">
    <property type="entry name" value="Vaccinia Virus protein VP39"/>
    <property type="match status" value="1"/>
</dbReference>
<evidence type="ECO:0000256" key="9">
    <source>
        <dbReference type="ARBA" id="ARBA00031323"/>
    </source>
</evidence>
<dbReference type="PANTHER" id="PTHR11579:SF0">
    <property type="entry name" value="PROTEIN-L-ISOASPARTATE(D-ASPARTATE) O-METHYLTRANSFERASE"/>
    <property type="match status" value="1"/>
</dbReference>
<dbReference type="Proteomes" id="UP001472866">
    <property type="component" value="Chromosome 01"/>
</dbReference>
<evidence type="ECO:0000256" key="11">
    <source>
        <dbReference type="ARBA" id="ARBA00035815"/>
    </source>
</evidence>
<comment type="subunit">
    <text evidence="3">Monomer.</text>
</comment>
<evidence type="ECO:0000256" key="3">
    <source>
        <dbReference type="ARBA" id="ARBA00011245"/>
    </source>
</evidence>
<keyword evidence="6" id="KW-0489">Methyltransferase</keyword>
<evidence type="ECO:0000256" key="6">
    <source>
        <dbReference type="ARBA" id="ARBA00022603"/>
    </source>
</evidence>
<dbReference type="GO" id="GO:0005829">
    <property type="term" value="C:cytosol"/>
    <property type="evidence" value="ECO:0007669"/>
    <property type="project" value="UniProtKB-SubCell"/>
</dbReference>
<evidence type="ECO:0000256" key="10">
    <source>
        <dbReference type="ARBA" id="ARBA00031350"/>
    </source>
</evidence>
<comment type="subcellular location">
    <subcellularLocation>
        <location evidence="1">Cytoplasm</location>
        <location evidence="1">Cytosol</location>
    </subcellularLocation>
</comment>
<evidence type="ECO:0000256" key="4">
    <source>
        <dbReference type="ARBA" id="ARBA00011890"/>
    </source>
</evidence>
<proteinExistence type="inferred from homology"/>
<comment type="function">
    <text evidence="12">Initiates the repair of damaged proteins by catalyzing methyl esterification of L-isoaspartyl and D-aspartyl residues produced by spontaneous isomerization and racemization of L-aspartyl and L-asparaginyl residues in aging peptides and proteins.</text>
</comment>
<dbReference type="GO" id="GO:0006950">
    <property type="term" value="P:response to stress"/>
    <property type="evidence" value="ECO:0007669"/>
    <property type="project" value="UniProtKB-ARBA"/>
</dbReference>
<evidence type="ECO:0000256" key="1">
    <source>
        <dbReference type="ARBA" id="ARBA00004514"/>
    </source>
</evidence>
<organism evidence="13 14">
    <name type="scientific">Chloropicon roscoffensis</name>
    <dbReference type="NCBI Taxonomy" id="1461544"/>
    <lineage>
        <taxon>Eukaryota</taxon>
        <taxon>Viridiplantae</taxon>
        <taxon>Chlorophyta</taxon>
        <taxon>Chloropicophyceae</taxon>
        <taxon>Chloropicales</taxon>
        <taxon>Chloropicaceae</taxon>
        <taxon>Chloropicon</taxon>
    </lineage>
</organism>
<comment type="catalytic activity">
    <reaction evidence="11">
        <text>[protein]-L-isoaspartate + S-adenosyl-L-methionine = [protein]-L-isoaspartate alpha-methyl ester + S-adenosyl-L-homocysteine</text>
        <dbReference type="Rhea" id="RHEA:12705"/>
        <dbReference type="Rhea" id="RHEA-COMP:12143"/>
        <dbReference type="Rhea" id="RHEA-COMP:12144"/>
        <dbReference type="ChEBI" id="CHEBI:57856"/>
        <dbReference type="ChEBI" id="CHEBI:59789"/>
        <dbReference type="ChEBI" id="CHEBI:90596"/>
        <dbReference type="ChEBI" id="CHEBI:90598"/>
        <dbReference type="EC" id="2.1.1.77"/>
    </reaction>
    <physiologicalReaction direction="left-to-right" evidence="11">
        <dbReference type="Rhea" id="RHEA:12706"/>
    </physiologicalReaction>
</comment>
<evidence type="ECO:0000313" key="14">
    <source>
        <dbReference type="Proteomes" id="UP001472866"/>
    </source>
</evidence>
<dbReference type="FunFam" id="3.40.50.150:FF:000235">
    <property type="entry name" value="Protein-L-isoaspartate O-methyltransferase"/>
    <property type="match status" value="1"/>
</dbReference>
<dbReference type="SUPFAM" id="SSF53335">
    <property type="entry name" value="S-adenosyl-L-methionine-dependent methyltransferases"/>
    <property type="match status" value="1"/>
</dbReference>
<evidence type="ECO:0000256" key="7">
    <source>
        <dbReference type="ARBA" id="ARBA00022679"/>
    </source>
</evidence>
<dbReference type="PANTHER" id="PTHR11579">
    <property type="entry name" value="PROTEIN-L-ISOASPARTATE O-METHYLTRANSFERASE"/>
    <property type="match status" value="1"/>
</dbReference>
<dbReference type="InterPro" id="IPR000682">
    <property type="entry name" value="PCMT"/>
</dbReference>
<dbReference type="InterPro" id="IPR029063">
    <property type="entry name" value="SAM-dependent_MTases_sf"/>
</dbReference>
<protein>
    <recommendedName>
        <fullName evidence="4">protein-L-isoaspartate(D-aspartate) O-methyltransferase</fullName>
        <ecNumber evidence="4">2.1.1.77</ecNumber>
    </recommendedName>
    <alternativeName>
        <fullName evidence="10">L-isoaspartyl protein carboxyl methyltransferase</fullName>
    </alternativeName>
    <alternativeName>
        <fullName evidence="9">Protein-beta-aspartate methyltransferase</fullName>
    </alternativeName>
</protein>
<keyword evidence="7" id="KW-0808">Transferase</keyword>
<reference evidence="13 14" key="1">
    <citation type="submission" date="2024-03" db="EMBL/GenBank/DDBJ databases">
        <title>Complete genome sequence of the green alga Chloropicon roscoffensis RCC1871.</title>
        <authorList>
            <person name="Lemieux C."/>
            <person name="Pombert J.-F."/>
            <person name="Otis C."/>
            <person name="Turmel M."/>
        </authorList>
    </citation>
    <scope>NUCLEOTIDE SEQUENCE [LARGE SCALE GENOMIC DNA]</scope>
    <source>
        <strain evidence="13 14">RCC1871</strain>
    </source>
</reference>
<sequence>MSWKSHGTDNASLVQALRDNEIVTSESVESAMRLVDRGYYARDRQTAYVDAPQAIGSAATISAPHMHAYCLELMRDSLKPGNRVLDVGSGSGYLTAVMAHMVRGEGGLAVGLEHIPSLHRAGEENCRRDPGARTLLDSGELVFVLGDGRRGHLESSPYDCIHVGAAATSIPSNLLEQLARGGRLVCPVGKEGGSQRLVCVDRDRDSGKLSERIVMGVQYVPLCSKEHQLGRR</sequence>
<keyword evidence="5" id="KW-0963">Cytoplasm</keyword>
<dbReference type="EMBL" id="CP151501">
    <property type="protein sequence ID" value="WZN59351.1"/>
    <property type="molecule type" value="Genomic_DNA"/>
</dbReference>
<keyword evidence="14" id="KW-1185">Reference proteome</keyword>
<evidence type="ECO:0000313" key="13">
    <source>
        <dbReference type="EMBL" id="WZN59351.1"/>
    </source>
</evidence>
<dbReference type="AlphaFoldDB" id="A0AAX4NZT6"/>
<dbReference type="GO" id="GO:0004719">
    <property type="term" value="F:protein-L-isoaspartate (D-aspartate) O-methyltransferase activity"/>
    <property type="evidence" value="ECO:0007669"/>
    <property type="project" value="UniProtKB-EC"/>
</dbReference>
<dbReference type="CDD" id="cd02440">
    <property type="entry name" value="AdoMet_MTases"/>
    <property type="match status" value="1"/>
</dbReference>